<protein>
    <recommendedName>
        <fullName evidence="3">HAUS augmin-like complex subunit 6 N-terminal domain-containing protein</fullName>
    </recommendedName>
</protein>
<feature type="coiled-coil region" evidence="1">
    <location>
        <begin position="210"/>
        <end position="244"/>
    </location>
</feature>
<evidence type="ECO:0000256" key="1">
    <source>
        <dbReference type="SAM" id="Coils"/>
    </source>
</evidence>
<feature type="region of interest" description="Disordered" evidence="2">
    <location>
        <begin position="760"/>
        <end position="792"/>
    </location>
</feature>
<keyword evidence="5" id="KW-1185">Reference proteome</keyword>
<evidence type="ECO:0000313" key="5">
    <source>
        <dbReference type="Proteomes" id="UP000799429"/>
    </source>
</evidence>
<gene>
    <name evidence="4" type="ORF">M501DRAFT_997290</name>
</gene>
<evidence type="ECO:0000259" key="3">
    <source>
        <dbReference type="Pfam" id="PF14661"/>
    </source>
</evidence>
<name>A0A9P4S6A0_9PEZI</name>
<dbReference type="Proteomes" id="UP000799429">
    <property type="component" value="Unassembled WGS sequence"/>
</dbReference>
<sequence length="792" mass="88402">MSTRSASVASTAAPSNHTKKTSTGEAATAVTRPSNVTLYITNLRLLNLDKLPDWPHITAQTFSTKDVQQSQKNRIRCVEWSLFRLFELWDPEETKNKLQPFFPALEPLQSLNLRAALYRCLNDIKKNGVLGRDSVLRKSMLDECKGDKFTDILVSFSTAVLGRKLFTNKKSRKHDSTAIKLSTASSLASGDQDILLPLVIAHKVSLTNRLKQKQEKTARYQDLAEMLEIKREQIRRRHEQAKIVYGNEPIATSKVINTSHIKRQIRDNWLGNPEWLEVMIHGDEQQQGDQFLSRSFGEVWTAINKGETIEPPNATKGLLADLEARVKQQQRRLDDWKTFHATVAKNNSRIGAPTKSPTDLPTQSITFDRHQEHRIADTGRTASTEETHIDIRSNQTCSQYQHILQSMEAALQKASQPLQRREISPIPTNFKSISVPVARNGSGRLRAGQELFQQKTNVRTQSRNIVGSEIPRQKTNGNSQSKSFIRNAAPQLPQVHQRIVSASAQSQDEWEDIDSSEIISELSSKSTFSPLQPPSLTENQFSPDRHLPSSPPELVRSPQSPFIAIPSGAQQGETPPNTPPRASHPLLSPSPLNTETRLADHIISSLTAPTPSPTKHAPGVSSLMERTRMSIARVSLAPQPISDSLPSPTMEETPGTDPAPIFPAAGFNRRASLLERTRLSMSMMSTQIQQQVRLEKRKSLAASKRQSLYPVNQFETPRKSVGVFREEDEEEGRTTPKEALFEQDADAESVFKSRPKIAISPVGTPVPILGEHKEDEEVEDSIGWSPSKGRGQ</sequence>
<dbReference type="OrthoDB" id="5575722at2759"/>
<reference evidence="4" key="1">
    <citation type="journal article" date="2020" name="Stud. Mycol.">
        <title>101 Dothideomycetes genomes: a test case for predicting lifestyles and emergence of pathogens.</title>
        <authorList>
            <person name="Haridas S."/>
            <person name="Albert R."/>
            <person name="Binder M."/>
            <person name="Bloem J."/>
            <person name="Labutti K."/>
            <person name="Salamov A."/>
            <person name="Andreopoulos B."/>
            <person name="Baker S."/>
            <person name="Barry K."/>
            <person name="Bills G."/>
            <person name="Bluhm B."/>
            <person name="Cannon C."/>
            <person name="Castanera R."/>
            <person name="Culley D."/>
            <person name="Daum C."/>
            <person name="Ezra D."/>
            <person name="Gonzalez J."/>
            <person name="Henrissat B."/>
            <person name="Kuo A."/>
            <person name="Liang C."/>
            <person name="Lipzen A."/>
            <person name="Lutzoni F."/>
            <person name="Magnuson J."/>
            <person name="Mondo S."/>
            <person name="Nolan M."/>
            <person name="Ohm R."/>
            <person name="Pangilinan J."/>
            <person name="Park H.-J."/>
            <person name="Ramirez L."/>
            <person name="Alfaro M."/>
            <person name="Sun H."/>
            <person name="Tritt A."/>
            <person name="Yoshinaga Y."/>
            <person name="Zwiers L.-H."/>
            <person name="Turgeon B."/>
            <person name="Goodwin S."/>
            <person name="Spatafora J."/>
            <person name="Crous P."/>
            <person name="Grigoriev I."/>
        </authorList>
    </citation>
    <scope>NUCLEOTIDE SEQUENCE</scope>
    <source>
        <strain evidence="4">CBS 101060</strain>
    </source>
</reference>
<feature type="region of interest" description="Disordered" evidence="2">
    <location>
        <begin position="639"/>
        <end position="664"/>
    </location>
</feature>
<evidence type="ECO:0000313" key="4">
    <source>
        <dbReference type="EMBL" id="KAF2836062.1"/>
    </source>
</evidence>
<dbReference type="Pfam" id="PF14661">
    <property type="entry name" value="HAUS6_N"/>
    <property type="match status" value="1"/>
</dbReference>
<feature type="domain" description="HAUS augmin-like complex subunit 6 N-terminal" evidence="3">
    <location>
        <begin position="40"/>
        <end position="269"/>
    </location>
</feature>
<keyword evidence="1" id="KW-0175">Coiled coil</keyword>
<dbReference type="InterPro" id="IPR028163">
    <property type="entry name" value="HAUS_6_N"/>
</dbReference>
<evidence type="ECO:0000256" key="2">
    <source>
        <dbReference type="SAM" id="MobiDB-lite"/>
    </source>
</evidence>
<feature type="region of interest" description="Disordered" evidence="2">
    <location>
        <begin position="458"/>
        <end position="481"/>
    </location>
</feature>
<dbReference type="EMBL" id="MU006105">
    <property type="protein sequence ID" value="KAF2836062.1"/>
    <property type="molecule type" value="Genomic_DNA"/>
</dbReference>
<accession>A0A9P4S6A0</accession>
<proteinExistence type="predicted"/>
<comment type="caution">
    <text evidence="4">The sequence shown here is derived from an EMBL/GenBank/DDBJ whole genome shotgun (WGS) entry which is preliminary data.</text>
</comment>
<feature type="region of interest" description="Disordered" evidence="2">
    <location>
        <begin position="523"/>
        <end position="593"/>
    </location>
</feature>
<feature type="region of interest" description="Disordered" evidence="2">
    <location>
        <begin position="723"/>
        <end position="748"/>
    </location>
</feature>
<organism evidence="4 5">
    <name type="scientific">Patellaria atrata CBS 101060</name>
    <dbReference type="NCBI Taxonomy" id="1346257"/>
    <lineage>
        <taxon>Eukaryota</taxon>
        <taxon>Fungi</taxon>
        <taxon>Dikarya</taxon>
        <taxon>Ascomycota</taxon>
        <taxon>Pezizomycotina</taxon>
        <taxon>Dothideomycetes</taxon>
        <taxon>Dothideomycetes incertae sedis</taxon>
        <taxon>Patellariales</taxon>
        <taxon>Patellariaceae</taxon>
        <taxon>Patellaria</taxon>
    </lineage>
</organism>
<feature type="compositionally biased region" description="Low complexity" evidence="2">
    <location>
        <begin position="1"/>
        <end position="15"/>
    </location>
</feature>
<feature type="region of interest" description="Disordered" evidence="2">
    <location>
        <begin position="1"/>
        <end position="28"/>
    </location>
</feature>
<dbReference type="AlphaFoldDB" id="A0A9P4S6A0"/>
<feature type="compositionally biased region" description="Polar residues" evidence="2">
    <location>
        <begin position="527"/>
        <end position="542"/>
    </location>
</feature>